<feature type="domain" description="N-acetyltransferase" evidence="1">
    <location>
        <begin position="161"/>
        <end position="316"/>
    </location>
</feature>
<dbReference type="Proteomes" id="UP000018296">
    <property type="component" value="Unassembled WGS sequence"/>
</dbReference>
<evidence type="ECO:0000313" key="3">
    <source>
        <dbReference type="Proteomes" id="UP000018296"/>
    </source>
</evidence>
<keyword evidence="2" id="KW-0808">Transferase</keyword>
<keyword evidence="3" id="KW-1185">Reference proteome</keyword>
<organism evidence="2 3">
    <name type="scientific">Sporolactobacillus laevolacticus DSM 442</name>
    <dbReference type="NCBI Taxonomy" id="1395513"/>
    <lineage>
        <taxon>Bacteria</taxon>
        <taxon>Bacillati</taxon>
        <taxon>Bacillota</taxon>
        <taxon>Bacilli</taxon>
        <taxon>Bacillales</taxon>
        <taxon>Sporolactobacillaceae</taxon>
        <taxon>Sporolactobacillus</taxon>
    </lineage>
</organism>
<gene>
    <name evidence="2" type="ORF">P343_16765</name>
</gene>
<dbReference type="Pfam" id="PF00583">
    <property type="entry name" value="Acetyltransf_1"/>
    <property type="match status" value="2"/>
</dbReference>
<dbReference type="eggNOG" id="COG0456">
    <property type="taxonomic scope" value="Bacteria"/>
</dbReference>
<reference evidence="2 3" key="1">
    <citation type="journal article" date="2013" name="Genome Announc.">
        <title>Genome Sequence of Sporolactobacillus laevolacticus DSM442, an Efficient Polymer-Grade D-Lactate Producer from Agricultural Waste Cottonseed as a Nitrogen Source.</title>
        <authorList>
            <person name="Wang H."/>
            <person name="Wang L."/>
            <person name="Ju J."/>
            <person name="Yu B."/>
            <person name="Ma Y."/>
        </authorList>
    </citation>
    <scope>NUCLEOTIDE SEQUENCE [LARGE SCALE GENOMIC DNA]</scope>
    <source>
        <strain evidence="2 3">DSM 442</strain>
    </source>
</reference>
<proteinExistence type="predicted"/>
<dbReference type="EMBL" id="AWTC01000022">
    <property type="protein sequence ID" value="EST10479.1"/>
    <property type="molecule type" value="Genomic_DNA"/>
</dbReference>
<dbReference type="PANTHER" id="PTHR43617">
    <property type="entry name" value="L-AMINO ACID N-ACETYLTRANSFERASE"/>
    <property type="match status" value="1"/>
</dbReference>
<dbReference type="GO" id="GO:0016747">
    <property type="term" value="F:acyltransferase activity, transferring groups other than amino-acyl groups"/>
    <property type="evidence" value="ECO:0007669"/>
    <property type="project" value="InterPro"/>
</dbReference>
<dbReference type="OrthoDB" id="2861902at2"/>
<protein>
    <submittedName>
        <fullName evidence="2">Acetyltransferase</fullName>
    </submittedName>
</protein>
<feature type="domain" description="N-acetyltransferase" evidence="1">
    <location>
        <begin position="1"/>
        <end position="170"/>
    </location>
</feature>
<dbReference type="eggNOG" id="COG3153">
    <property type="taxonomic scope" value="Bacteria"/>
</dbReference>
<name>V6J141_9BACL</name>
<evidence type="ECO:0000259" key="1">
    <source>
        <dbReference type="PROSITE" id="PS51186"/>
    </source>
</evidence>
<dbReference type="PATRIC" id="fig|1395513.3.peg.3403"/>
<dbReference type="InterPro" id="IPR016181">
    <property type="entry name" value="Acyl_CoA_acyltransferase"/>
</dbReference>
<dbReference type="RefSeq" id="WP_023511553.1">
    <property type="nucleotide sequence ID" value="NZ_AWTC01000022.1"/>
</dbReference>
<evidence type="ECO:0000313" key="2">
    <source>
        <dbReference type="EMBL" id="EST10479.1"/>
    </source>
</evidence>
<accession>V6J141</accession>
<dbReference type="CDD" id="cd04301">
    <property type="entry name" value="NAT_SF"/>
    <property type="match status" value="2"/>
</dbReference>
<dbReference type="AlphaFoldDB" id="V6J141"/>
<dbReference type="InterPro" id="IPR050276">
    <property type="entry name" value="MshD_Acetyltransferase"/>
</dbReference>
<dbReference type="SUPFAM" id="SSF55729">
    <property type="entry name" value="Acyl-CoA N-acyltransferases (Nat)"/>
    <property type="match status" value="2"/>
</dbReference>
<comment type="caution">
    <text evidence="2">The sequence shown here is derived from an EMBL/GenBank/DDBJ whole genome shotgun (WGS) entry which is preliminary data.</text>
</comment>
<dbReference type="Gene3D" id="3.40.630.30">
    <property type="match status" value="2"/>
</dbReference>
<dbReference type="PROSITE" id="PS51186">
    <property type="entry name" value="GNAT"/>
    <property type="match status" value="2"/>
</dbReference>
<dbReference type="STRING" id="1395513.P343_16765"/>
<dbReference type="InterPro" id="IPR000182">
    <property type="entry name" value="GNAT_dom"/>
</dbReference>
<sequence>MYYVPITRNRANDIVHLWNQEIGDEFPLRKELLIQNSYEDTNVLAAGSCLAVDESGNLIGFIITKKYQEAIDVGFNSELGWIQVLLVKTENRNRGIGTELLRRAEDALEKRGAKKIILGKDVWHYFPGIPDHYVQVKQWFVSRNYHFDGREYDLLTETPVLQIPEVKEARFLLLNNKNDQGLLLDFLHRCFPGRWEYEAIKYFEMGGDGREFVILKNDVQVIGFCRINDHLSRQIAQNVYWSPLFTDGLGGMGPLGIDAAERGKGYGIALVQAGIAYLSRRGLKHFIIDWTQLIDFYKKVGAHPWKSYATYFKSLENEKVAGVR</sequence>